<feature type="domain" description="DUF3322" evidence="2">
    <location>
        <begin position="7"/>
        <end position="180"/>
    </location>
</feature>
<reference evidence="3 4" key="1">
    <citation type="submission" date="2016-10" db="EMBL/GenBank/DDBJ databases">
        <authorList>
            <person name="de Groot N.N."/>
        </authorList>
    </citation>
    <scope>NUCLEOTIDE SEQUENCE [LARGE SCALE GENOMIC DNA]</scope>
    <source>
        <strain evidence="3 4">EP1-55-1</strain>
    </source>
</reference>
<organism evidence="3 4">
    <name type="scientific">Hydrogenimonas thermophila</name>
    <dbReference type="NCBI Taxonomy" id="223786"/>
    <lineage>
        <taxon>Bacteria</taxon>
        <taxon>Pseudomonadati</taxon>
        <taxon>Campylobacterota</taxon>
        <taxon>Epsilonproteobacteria</taxon>
        <taxon>Campylobacterales</taxon>
        <taxon>Hydrogenimonadaceae</taxon>
        <taxon>Hydrogenimonas</taxon>
    </lineage>
</organism>
<dbReference type="AlphaFoldDB" id="A0A1I5N5F7"/>
<evidence type="ECO:0000259" key="1">
    <source>
        <dbReference type="Pfam" id="PF09983"/>
    </source>
</evidence>
<evidence type="ECO:0000313" key="4">
    <source>
        <dbReference type="Proteomes" id="UP000199227"/>
    </source>
</evidence>
<accession>A0A1I5N5F7</accession>
<dbReference type="EMBL" id="FOXB01000008">
    <property type="protein sequence ID" value="SFP16930.1"/>
    <property type="molecule type" value="Genomic_DNA"/>
</dbReference>
<dbReference type="Pfam" id="PF11795">
    <property type="entry name" value="DUF3322"/>
    <property type="match status" value="1"/>
</dbReference>
<dbReference type="OrthoDB" id="322908at2"/>
<feature type="domain" description="Wadjet protein JetD C-terminal" evidence="1">
    <location>
        <begin position="212"/>
        <end position="378"/>
    </location>
</feature>
<dbReference type="InterPro" id="IPR014544">
    <property type="entry name" value="UCP028408"/>
</dbReference>
<dbReference type="STRING" id="223786.SAMN05216234_10863"/>
<protein>
    <recommendedName>
        <fullName evidence="5">Wadjet protein JetD C-terminal domain-containing protein</fullName>
    </recommendedName>
</protein>
<gene>
    <name evidence="3" type="ORF">SAMN05216234_10863</name>
</gene>
<evidence type="ECO:0000313" key="3">
    <source>
        <dbReference type="EMBL" id="SFP16930.1"/>
    </source>
</evidence>
<dbReference type="Pfam" id="PF09983">
    <property type="entry name" value="JetD_C"/>
    <property type="match status" value="1"/>
</dbReference>
<evidence type="ECO:0008006" key="5">
    <source>
        <dbReference type="Google" id="ProtNLM"/>
    </source>
</evidence>
<dbReference type="InterPro" id="IPR024534">
    <property type="entry name" value="JetD_C"/>
</dbReference>
<dbReference type="Proteomes" id="UP000199227">
    <property type="component" value="Unassembled WGS sequence"/>
</dbReference>
<name>A0A1I5N5F7_9BACT</name>
<dbReference type="RefSeq" id="WP_092911562.1">
    <property type="nucleotide sequence ID" value="NZ_CP136592.1"/>
</dbReference>
<dbReference type="PIRSF" id="PIRSF028408">
    <property type="entry name" value="UCP028408"/>
    <property type="match status" value="1"/>
</dbReference>
<sequence length="383" mass="44825">MFNIDLLRKKAQSYYDSGKFYSDLLSGNTIFPLRYSFKRPTEKVFVSSIEEIQKSLSSLKKFDRFIEYSAVEYKRVGSQRLPSVLCFKTLDDYLQFLGKSKEYQAFVEGFESAKSLGLGEFLRQKPLILLKHLDVWDRIISVVQFFLLHPKPNIYIRELPIEGVDTKFIQSHKKVLDTLLQVVLSTKFYNSSITKLSDYGFEKKYGLRYPLSRVRFRSNEIETANIDDIEITCEAFNTFGLKAKYIFIIENLTTFLAFPLFSDVIILYGGGFKAGQFRQLDLDFAEEIFYWGDIDTHGFAILSSFRSIHPNVQSFLMDKETLYHFSYLCVQEPTPTTANLPNLMPKELEVYDALRFKEFKGLRLEQERIPINWLMEKLEEKIK</sequence>
<dbReference type="InterPro" id="IPR024537">
    <property type="entry name" value="DUF3322"/>
</dbReference>
<keyword evidence="4" id="KW-1185">Reference proteome</keyword>
<evidence type="ECO:0000259" key="2">
    <source>
        <dbReference type="Pfam" id="PF11795"/>
    </source>
</evidence>
<proteinExistence type="predicted"/>